<organism evidence="4 5">
    <name type="scientific">Mucilaginibacter boryungensis</name>
    <dbReference type="NCBI Taxonomy" id="768480"/>
    <lineage>
        <taxon>Bacteria</taxon>
        <taxon>Pseudomonadati</taxon>
        <taxon>Bacteroidota</taxon>
        <taxon>Sphingobacteriia</taxon>
        <taxon>Sphingobacteriales</taxon>
        <taxon>Sphingobacteriaceae</taxon>
        <taxon>Mucilaginibacter</taxon>
    </lineage>
</organism>
<dbReference type="Pfam" id="PF16344">
    <property type="entry name" value="FecR_C"/>
    <property type="match status" value="1"/>
</dbReference>
<dbReference type="InterPro" id="IPR012373">
    <property type="entry name" value="Ferrdict_sens_TM"/>
</dbReference>
<name>A0ABR9XLC8_9SPHI</name>
<dbReference type="InterPro" id="IPR032508">
    <property type="entry name" value="FecR_C"/>
</dbReference>
<feature type="domain" description="Protein FecR C-terminal" evidence="3">
    <location>
        <begin position="325"/>
        <end position="391"/>
    </location>
</feature>
<dbReference type="Proteomes" id="UP000632774">
    <property type="component" value="Unassembled WGS sequence"/>
</dbReference>
<dbReference type="EMBL" id="JADFFM010000002">
    <property type="protein sequence ID" value="MBE9668021.1"/>
    <property type="molecule type" value="Genomic_DNA"/>
</dbReference>
<dbReference type="PANTHER" id="PTHR30273:SF2">
    <property type="entry name" value="PROTEIN FECR"/>
    <property type="match status" value="1"/>
</dbReference>
<keyword evidence="1" id="KW-0812">Transmembrane</keyword>
<evidence type="ECO:0000256" key="1">
    <source>
        <dbReference type="SAM" id="Phobius"/>
    </source>
</evidence>
<reference evidence="4 5" key="1">
    <citation type="submission" date="2020-10" db="EMBL/GenBank/DDBJ databases">
        <title>Mucilaginibacter mali sp. nov., isolated from rhizosphere soil of apple orchard.</title>
        <authorList>
            <person name="Lee J.-S."/>
            <person name="Kim H.S."/>
            <person name="Kim J.-S."/>
        </authorList>
    </citation>
    <scope>NUCLEOTIDE SEQUENCE [LARGE SCALE GENOMIC DNA]</scope>
    <source>
        <strain evidence="4 5">KCTC 23157</strain>
    </source>
</reference>
<evidence type="ECO:0000259" key="2">
    <source>
        <dbReference type="Pfam" id="PF04773"/>
    </source>
</evidence>
<dbReference type="Gene3D" id="3.55.50.30">
    <property type="match status" value="1"/>
</dbReference>
<gene>
    <name evidence="4" type="ORF">IRJ18_16750</name>
</gene>
<dbReference type="InterPro" id="IPR006860">
    <property type="entry name" value="FecR"/>
</dbReference>
<evidence type="ECO:0000313" key="5">
    <source>
        <dbReference type="Proteomes" id="UP000632774"/>
    </source>
</evidence>
<dbReference type="Gene3D" id="2.60.120.1440">
    <property type="match status" value="1"/>
</dbReference>
<comment type="caution">
    <text evidence="4">The sequence shown here is derived from an EMBL/GenBank/DDBJ whole genome shotgun (WGS) entry which is preliminary data.</text>
</comment>
<evidence type="ECO:0000259" key="3">
    <source>
        <dbReference type="Pfam" id="PF16344"/>
    </source>
</evidence>
<dbReference type="RefSeq" id="WP_194107453.1">
    <property type="nucleotide sequence ID" value="NZ_JADFFM010000002.1"/>
</dbReference>
<dbReference type="Pfam" id="PF04773">
    <property type="entry name" value="FecR"/>
    <property type="match status" value="1"/>
</dbReference>
<evidence type="ECO:0000313" key="4">
    <source>
        <dbReference type="EMBL" id="MBE9668021.1"/>
    </source>
</evidence>
<keyword evidence="1" id="KW-0472">Membrane</keyword>
<sequence>MDNADFRVTYLLKLYLRKQASHEEIAELLDLLELSSVEEISGVLEEYWEQLDISASFFETPKSEEIYKRIIQQKNKPAGFKPGFLMAWFSIAASILFIAGGAYYLVSRHAPVATAVQAKVVLAHDALPGSEKAILTLGNGETIDLDSASKGMVTLRGNIQIVKKDDGQINYQPANTALQKQKIEINTVTTPRGGTYHIVLPDGSNVWLNAASQIKFPTAFIGPQRRIELNGEAYFEVAKNPAMPFIVKVNAEEVKVLGTHFNIMAYDDEQSLRTTLLEGAVMLTTRNISYTLHPGNQAVLAKDGNLKMIENADIGASIAWKEGLFQFKDENIANILRQAARWYNLDVSYQGKVPLKQFTGKISRNIKLSEMLSMFKYAGINFDIEGNHITVLEPDNHKNNY</sequence>
<keyword evidence="1" id="KW-1133">Transmembrane helix</keyword>
<protein>
    <submittedName>
        <fullName evidence="4">FecR domain-containing protein</fullName>
    </submittedName>
</protein>
<feature type="domain" description="FecR protein" evidence="2">
    <location>
        <begin position="187"/>
        <end position="281"/>
    </location>
</feature>
<feature type="transmembrane region" description="Helical" evidence="1">
    <location>
        <begin position="84"/>
        <end position="106"/>
    </location>
</feature>
<dbReference type="PANTHER" id="PTHR30273">
    <property type="entry name" value="PERIPLASMIC SIGNAL SENSOR AND SIGMA FACTOR ACTIVATOR FECR-RELATED"/>
    <property type="match status" value="1"/>
</dbReference>
<keyword evidence="5" id="KW-1185">Reference proteome</keyword>
<accession>A0ABR9XLC8</accession>
<proteinExistence type="predicted"/>